<feature type="binding site" evidence="12">
    <location>
        <position position="18"/>
    </location>
    <ligand>
        <name>Mg(2+)</name>
        <dbReference type="ChEBI" id="CHEBI:18420"/>
        <label>1</label>
    </ligand>
</feature>
<feature type="binding site" evidence="12">
    <location>
        <position position="16"/>
    </location>
    <ligand>
        <name>Mg(2+)</name>
        <dbReference type="ChEBI" id="CHEBI:18420"/>
        <label>1</label>
    </ligand>
</feature>
<accession>A0A409WJI2</accession>
<dbReference type="SFLD" id="SFLDS00003">
    <property type="entry name" value="Haloacid_Dehalogenase"/>
    <property type="match status" value="1"/>
</dbReference>
<evidence type="ECO:0000256" key="10">
    <source>
        <dbReference type="PIRSR" id="PIRSR605002-1"/>
    </source>
</evidence>
<dbReference type="OrthoDB" id="10264771at2759"/>
<evidence type="ECO:0000256" key="7">
    <source>
        <dbReference type="ARBA" id="ARBA00022723"/>
    </source>
</evidence>
<proteinExistence type="inferred from homology"/>
<dbReference type="CDD" id="cd02585">
    <property type="entry name" value="HAD_PMM"/>
    <property type="match status" value="1"/>
</dbReference>
<protein>
    <recommendedName>
        <fullName evidence="5 13">Phosphomannomutase</fullName>
        <ecNumber evidence="5 13">5.4.2.8</ecNumber>
    </recommendedName>
</protein>
<feature type="binding site" evidence="11">
    <location>
        <position position="184"/>
    </location>
    <ligand>
        <name>alpha-D-mannose 1-phosphate</name>
        <dbReference type="ChEBI" id="CHEBI:58409"/>
    </ligand>
</feature>
<comment type="catalytic activity">
    <reaction evidence="13">
        <text>alpha-D-mannose 1-phosphate = D-mannose 6-phosphate</text>
        <dbReference type="Rhea" id="RHEA:11140"/>
        <dbReference type="ChEBI" id="CHEBI:58409"/>
        <dbReference type="ChEBI" id="CHEBI:58735"/>
        <dbReference type="EC" id="5.4.2.8"/>
    </reaction>
</comment>
<evidence type="ECO:0000256" key="5">
    <source>
        <dbReference type="ARBA" id="ARBA00012730"/>
    </source>
</evidence>
<evidence type="ECO:0000256" key="1">
    <source>
        <dbReference type="ARBA" id="ARBA00004496"/>
    </source>
</evidence>
<feature type="active site" description="Proton donor/acceptor" evidence="10">
    <location>
        <position position="18"/>
    </location>
</feature>
<dbReference type="UniPathway" id="UPA00126">
    <property type="reaction ID" value="UER00424"/>
</dbReference>
<dbReference type="NCBIfam" id="TIGR01484">
    <property type="entry name" value="HAD-SF-IIB"/>
    <property type="match status" value="1"/>
</dbReference>
<comment type="subcellular location">
    <subcellularLocation>
        <location evidence="1 13">Cytoplasm</location>
    </subcellularLocation>
</comment>
<dbReference type="GO" id="GO:0005829">
    <property type="term" value="C:cytosol"/>
    <property type="evidence" value="ECO:0007669"/>
    <property type="project" value="TreeGrafter"/>
</dbReference>
<dbReference type="GO" id="GO:0004615">
    <property type="term" value="F:phosphomannomutase activity"/>
    <property type="evidence" value="ECO:0007669"/>
    <property type="project" value="UniProtKB-EC"/>
</dbReference>
<gene>
    <name evidence="14" type="ORF">CVT25_010714</name>
</gene>
<feature type="binding site" evidence="12">
    <location>
        <position position="226"/>
    </location>
    <ligand>
        <name>Mg(2+)</name>
        <dbReference type="ChEBI" id="CHEBI:18420"/>
        <label>1</label>
    </ligand>
</feature>
<evidence type="ECO:0000256" key="3">
    <source>
        <dbReference type="ARBA" id="ARBA00009736"/>
    </source>
</evidence>
<evidence type="ECO:0000313" key="14">
    <source>
        <dbReference type="EMBL" id="PPQ78693.1"/>
    </source>
</evidence>
<evidence type="ECO:0000256" key="12">
    <source>
        <dbReference type="PIRSR" id="PIRSR605002-3"/>
    </source>
</evidence>
<keyword evidence="6 13" id="KW-0963">Cytoplasm</keyword>
<dbReference type="SFLD" id="SFLDG01140">
    <property type="entry name" value="C2.B:_Phosphomannomutase_and_P"/>
    <property type="match status" value="1"/>
</dbReference>
<evidence type="ECO:0000256" key="9">
    <source>
        <dbReference type="ARBA" id="ARBA00023235"/>
    </source>
</evidence>
<comment type="pathway">
    <text evidence="2 13">Nucleotide-sugar biosynthesis; GDP-alpha-D-mannose biosynthesis; alpha-D-mannose 1-phosphate from D-fructose 6-phosphate: step 2/2.</text>
</comment>
<dbReference type="InterPro" id="IPR023214">
    <property type="entry name" value="HAD_sf"/>
</dbReference>
<sequence length="257" mass="29174">MTKPTSTSRRTLILFDVDGTLVPPRGVQISSETLNLLKRLRETVQIGFIGGSTLKKALWQLGNTALEDFDYAFAECGVVSYIHGVPLPTESLVNLIGENNYKSLVNFILHYIADLDLPIKRGTFVEFRQGLLNICPQGRNTTPEEQQRFEAYDKIHNIRSNMIQALKTAFPTYNLVCAIGGRTSFDMFPRGWDKTYALRHLDISDFDEIHYLGDKTELGGNDYEIFHHPAIRGQQVKGPDDTNQFIIQLLDTYMINQ</sequence>
<name>A0A409WJI2_PSICY</name>
<dbReference type="GO" id="GO:0006013">
    <property type="term" value="P:mannose metabolic process"/>
    <property type="evidence" value="ECO:0007669"/>
    <property type="project" value="TreeGrafter"/>
</dbReference>
<dbReference type="SFLD" id="SFLDG01143">
    <property type="entry name" value="C2.B.3:_Phosphomannomutase_Lik"/>
    <property type="match status" value="1"/>
</dbReference>
<dbReference type="InParanoid" id="A0A409WJI2"/>
<feature type="binding site" evidence="12">
    <location>
        <position position="214"/>
    </location>
    <ligand>
        <name>Mg(2+)</name>
        <dbReference type="ChEBI" id="CHEBI:18420"/>
        <label>1</label>
    </ligand>
</feature>
<feature type="active site" description="Nucleophile" evidence="10">
    <location>
        <position position="16"/>
    </location>
</feature>
<dbReference type="SUPFAM" id="SSF56784">
    <property type="entry name" value="HAD-like"/>
    <property type="match status" value="1"/>
</dbReference>
<dbReference type="InterPro" id="IPR043169">
    <property type="entry name" value="PMM_cap"/>
</dbReference>
<evidence type="ECO:0000256" key="4">
    <source>
        <dbReference type="ARBA" id="ARBA00011738"/>
    </source>
</evidence>
<dbReference type="Pfam" id="PF03332">
    <property type="entry name" value="PMM"/>
    <property type="match status" value="1"/>
</dbReference>
<dbReference type="Proteomes" id="UP000283269">
    <property type="component" value="Unassembled WGS sequence"/>
</dbReference>
<evidence type="ECO:0000256" key="11">
    <source>
        <dbReference type="PIRSR" id="PIRSR605002-2"/>
    </source>
</evidence>
<keyword evidence="9 13" id="KW-0413">Isomerase</keyword>
<dbReference type="InterPro" id="IPR036412">
    <property type="entry name" value="HAD-like_sf"/>
</dbReference>
<dbReference type="GO" id="GO:0046872">
    <property type="term" value="F:metal ion binding"/>
    <property type="evidence" value="ECO:0007669"/>
    <property type="project" value="UniProtKB-KW"/>
</dbReference>
<evidence type="ECO:0000256" key="8">
    <source>
        <dbReference type="ARBA" id="ARBA00022842"/>
    </source>
</evidence>
<dbReference type="STRING" id="93625.A0A409WJI2"/>
<dbReference type="PANTHER" id="PTHR10466:SF0">
    <property type="entry name" value="PHOSPHOMANNOMUTASE"/>
    <property type="match status" value="1"/>
</dbReference>
<evidence type="ECO:0000256" key="2">
    <source>
        <dbReference type="ARBA" id="ARBA00004699"/>
    </source>
</evidence>
<keyword evidence="15" id="KW-1185">Reference proteome</keyword>
<comment type="caution">
    <text evidence="14">The sequence shown here is derived from an EMBL/GenBank/DDBJ whole genome shotgun (WGS) entry which is preliminary data.</text>
</comment>
<evidence type="ECO:0000256" key="13">
    <source>
        <dbReference type="RuleBase" id="RU361118"/>
    </source>
</evidence>
<reference evidence="14 15" key="1">
    <citation type="journal article" date="2018" name="Evol. Lett.">
        <title>Horizontal gene cluster transfer increased hallucinogenic mushroom diversity.</title>
        <authorList>
            <person name="Reynolds H.T."/>
            <person name="Vijayakumar V."/>
            <person name="Gluck-Thaler E."/>
            <person name="Korotkin H.B."/>
            <person name="Matheny P.B."/>
            <person name="Slot J.C."/>
        </authorList>
    </citation>
    <scope>NUCLEOTIDE SEQUENCE [LARGE SCALE GENOMIC DNA]</scope>
    <source>
        <strain evidence="14 15">2631</strain>
    </source>
</reference>
<dbReference type="GO" id="GO:0006487">
    <property type="term" value="P:protein N-linked glycosylation"/>
    <property type="evidence" value="ECO:0007669"/>
    <property type="project" value="TreeGrafter"/>
</dbReference>
<keyword evidence="7 12" id="KW-0479">Metal-binding</keyword>
<organism evidence="14 15">
    <name type="scientific">Psilocybe cyanescens</name>
    <dbReference type="NCBI Taxonomy" id="93625"/>
    <lineage>
        <taxon>Eukaryota</taxon>
        <taxon>Fungi</taxon>
        <taxon>Dikarya</taxon>
        <taxon>Basidiomycota</taxon>
        <taxon>Agaricomycotina</taxon>
        <taxon>Agaricomycetes</taxon>
        <taxon>Agaricomycetidae</taxon>
        <taxon>Agaricales</taxon>
        <taxon>Agaricineae</taxon>
        <taxon>Strophariaceae</taxon>
        <taxon>Psilocybe</taxon>
    </lineage>
</organism>
<feature type="binding site" evidence="11">
    <location>
        <position position="139"/>
    </location>
    <ligand>
        <name>alpha-D-mannose 1-phosphate</name>
        <dbReference type="ChEBI" id="CHEBI:58409"/>
    </ligand>
</feature>
<dbReference type="Gene3D" id="3.30.1240.20">
    <property type="match status" value="1"/>
</dbReference>
<dbReference type="GO" id="GO:0009298">
    <property type="term" value="P:GDP-mannose biosynthetic process"/>
    <property type="evidence" value="ECO:0007669"/>
    <property type="project" value="UniProtKB-UniPathway"/>
</dbReference>
<dbReference type="AlphaFoldDB" id="A0A409WJI2"/>
<evidence type="ECO:0000256" key="6">
    <source>
        <dbReference type="ARBA" id="ARBA00022490"/>
    </source>
</evidence>
<dbReference type="FunCoup" id="A0A409WJI2">
    <property type="interactions" value="363"/>
</dbReference>
<comment type="cofactor">
    <cofactor evidence="12">
        <name>Mg(2+)</name>
        <dbReference type="ChEBI" id="CHEBI:18420"/>
    </cofactor>
</comment>
<dbReference type="InterPro" id="IPR005002">
    <property type="entry name" value="PMM"/>
</dbReference>
<dbReference type="EMBL" id="NHYD01003409">
    <property type="protein sequence ID" value="PPQ78693.1"/>
    <property type="molecule type" value="Genomic_DNA"/>
</dbReference>
<comment type="similarity">
    <text evidence="3 13">Belongs to the eukaryotic PMM family.</text>
</comment>
<dbReference type="FunFam" id="3.30.1240.20:FF:000001">
    <property type="entry name" value="Phosphomannomutase"/>
    <property type="match status" value="1"/>
</dbReference>
<dbReference type="Gene3D" id="3.40.50.1000">
    <property type="entry name" value="HAD superfamily/HAD-like"/>
    <property type="match status" value="1"/>
</dbReference>
<dbReference type="PANTHER" id="PTHR10466">
    <property type="entry name" value="PHOSPHOMANNOMUTASE"/>
    <property type="match status" value="1"/>
</dbReference>
<comment type="function">
    <text evidence="13">Involved in the synthesis of the GDP-mannose and dolichol-phosphate-mannose required for a number of critical mannosyl transfer reactions.</text>
</comment>
<dbReference type="EC" id="5.4.2.8" evidence="5 13"/>
<evidence type="ECO:0000313" key="15">
    <source>
        <dbReference type="Proteomes" id="UP000283269"/>
    </source>
</evidence>
<dbReference type="InterPro" id="IPR006379">
    <property type="entry name" value="HAD-SF_hydro_IIB"/>
</dbReference>
<comment type="subunit">
    <text evidence="4 13">Homodimer.</text>
</comment>
<feature type="binding site" evidence="11">
    <location>
        <position position="25"/>
    </location>
    <ligand>
        <name>alpha-D-mannose 1-phosphate</name>
        <dbReference type="ChEBI" id="CHEBI:58409"/>
    </ligand>
</feature>
<feature type="binding site" evidence="11">
    <location>
        <position position="186"/>
    </location>
    <ligand>
        <name>alpha-D-mannose 1-phosphate</name>
        <dbReference type="ChEBI" id="CHEBI:58409"/>
    </ligand>
</feature>
<feature type="binding site" evidence="11">
    <location>
        <position position="128"/>
    </location>
    <ligand>
        <name>alpha-D-mannose 1-phosphate</name>
        <dbReference type="ChEBI" id="CHEBI:58409"/>
    </ligand>
</feature>
<keyword evidence="8 12" id="KW-0460">Magnesium</keyword>